<dbReference type="RefSeq" id="WP_141134749.1">
    <property type="nucleotide sequence ID" value="NZ_FZNW01000027.1"/>
</dbReference>
<accession>A0A238ZYG5</accession>
<name>A0A238ZYG5_9PSEU</name>
<keyword evidence="2" id="KW-1185">Reference proteome</keyword>
<dbReference type="EMBL" id="FZNW01000027">
    <property type="protein sequence ID" value="SNR87918.1"/>
    <property type="molecule type" value="Genomic_DNA"/>
</dbReference>
<evidence type="ECO:0000313" key="1">
    <source>
        <dbReference type="EMBL" id="SNR87918.1"/>
    </source>
</evidence>
<organism evidence="1 2">
    <name type="scientific">Haloechinothrix alba</name>
    <dbReference type="NCBI Taxonomy" id="664784"/>
    <lineage>
        <taxon>Bacteria</taxon>
        <taxon>Bacillati</taxon>
        <taxon>Actinomycetota</taxon>
        <taxon>Actinomycetes</taxon>
        <taxon>Pseudonocardiales</taxon>
        <taxon>Pseudonocardiaceae</taxon>
        <taxon>Haloechinothrix</taxon>
    </lineage>
</organism>
<dbReference type="Proteomes" id="UP000198348">
    <property type="component" value="Unassembled WGS sequence"/>
</dbReference>
<dbReference type="AlphaFoldDB" id="A0A238ZYG5"/>
<evidence type="ECO:0000313" key="2">
    <source>
        <dbReference type="Proteomes" id="UP000198348"/>
    </source>
</evidence>
<sequence>MTARWTLSGSGRRDTQEWDELRTLTDGWTVAWADVAGFHFTRMPAGLPQTTHLWAWAPGSYLRVRVDGRHWWAALLTEGEEQPVGEWSTESCDTVEVVPMLHWPVGERRVKQFRQAEGSQNVLHVHDLYQLTPMSGPATGVFIGHEPLGTD</sequence>
<dbReference type="OrthoDB" id="3692310at2"/>
<proteinExistence type="predicted"/>
<gene>
    <name evidence="1" type="ORF">SAMN06265360_1277</name>
</gene>
<protein>
    <submittedName>
        <fullName evidence="1">Uncharacterized protein</fullName>
    </submittedName>
</protein>
<reference evidence="2" key="1">
    <citation type="submission" date="2017-06" db="EMBL/GenBank/DDBJ databases">
        <authorList>
            <person name="Varghese N."/>
            <person name="Submissions S."/>
        </authorList>
    </citation>
    <scope>NUCLEOTIDE SEQUENCE [LARGE SCALE GENOMIC DNA]</scope>
    <source>
        <strain evidence="2">DSM 45207</strain>
    </source>
</reference>